<dbReference type="AlphaFoldDB" id="A0A0E9Q677"/>
<reference evidence="2" key="1">
    <citation type="submission" date="2014-11" db="EMBL/GenBank/DDBJ databases">
        <authorList>
            <person name="Amaro Gonzalez C."/>
        </authorList>
    </citation>
    <scope>NUCLEOTIDE SEQUENCE</scope>
</reference>
<keyword evidence="1" id="KW-0812">Transmembrane</keyword>
<name>A0A0E9Q677_ANGAN</name>
<evidence type="ECO:0000313" key="2">
    <source>
        <dbReference type="EMBL" id="JAH12381.1"/>
    </source>
</evidence>
<organism evidence="2">
    <name type="scientific">Anguilla anguilla</name>
    <name type="common">European freshwater eel</name>
    <name type="synonym">Muraena anguilla</name>
    <dbReference type="NCBI Taxonomy" id="7936"/>
    <lineage>
        <taxon>Eukaryota</taxon>
        <taxon>Metazoa</taxon>
        <taxon>Chordata</taxon>
        <taxon>Craniata</taxon>
        <taxon>Vertebrata</taxon>
        <taxon>Euteleostomi</taxon>
        <taxon>Actinopterygii</taxon>
        <taxon>Neopterygii</taxon>
        <taxon>Teleostei</taxon>
        <taxon>Anguilliformes</taxon>
        <taxon>Anguillidae</taxon>
        <taxon>Anguilla</taxon>
    </lineage>
</organism>
<keyword evidence="1" id="KW-1133">Transmembrane helix</keyword>
<evidence type="ECO:0000256" key="1">
    <source>
        <dbReference type="SAM" id="Phobius"/>
    </source>
</evidence>
<feature type="transmembrane region" description="Helical" evidence="1">
    <location>
        <begin position="47"/>
        <end position="66"/>
    </location>
</feature>
<reference evidence="2" key="2">
    <citation type="journal article" date="2015" name="Fish Shellfish Immunol.">
        <title>Early steps in the European eel (Anguilla anguilla)-Vibrio vulnificus interaction in the gills: Role of the RtxA13 toxin.</title>
        <authorList>
            <person name="Callol A."/>
            <person name="Pajuelo D."/>
            <person name="Ebbesson L."/>
            <person name="Teles M."/>
            <person name="MacKenzie S."/>
            <person name="Amaro C."/>
        </authorList>
    </citation>
    <scope>NUCLEOTIDE SEQUENCE</scope>
</reference>
<proteinExistence type="predicted"/>
<protein>
    <submittedName>
        <fullName evidence="2">Uncharacterized protein</fullName>
    </submittedName>
</protein>
<keyword evidence="1" id="KW-0472">Membrane</keyword>
<dbReference type="EMBL" id="GBXM01096196">
    <property type="protein sequence ID" value="JAH12381.1"/>
    <property type="molecule type" value="Transcribed_RNA"/>
</dbReference>
<accession>A0A0E9Q677</accession>
<sequence>MANLGYLCKNKSVKNHNSNLFESIRKIYEDDYLQFIRLKQMPYSINLAYMSVTVVVWVPHIMQAMGRSYFTGKKHK</sequence>